<keyword evidence="3" id="KW-1185">Reference proteome</keyword>
<keyword evidence="1" id="KW-0472">Membrane</keyword>
<dbReference type="RefSeq" id="WP_377527994.1">
    <property type="nucleotide sequence ID" value="NZ_JBHTLD010000107.1"/>
</dbReference>
<dbReference type="Proteomes" id="UP001597094">
    <property type="component" value="Unassembled WGS sequence"/>
</dbReference>
<keyword evidence="1" id="KW-0812">Transmembrane</keyword>
<evidence type="ECO:0000313" key="3">
    <source>
        <dbReference type="Proteomes" id="UP001597094"/>
    </source>
</evidence>
<sequence>MELLMIDITNVLFLSVIGLYAILLGMILTYVYYDAEMRGMNGFVVTTLAFFAGTVLGTLIWIALRPKLKPQPIPVRS</sequence>
<reference evidence="3" key="1">
    <citation type="journal article" date="2019" name="Int. J. Syst. Evol. Microbiol.">
        <title>The Global Catalogue of Microorganisms (GCM) 10K type strain sequencing project: providing services to taxonomists for standard genome sequencing and annotation.</title>
        <authorList>
            <consortium name="The Broad Institute Genomics Platform"/>
            <consortium name="The Broad Institute Genome Sequencing Center for Infectious Disease"/>
            <person name="Wu L."/>
            <person name="Ma J."/>
        </authorList>
    </citation>
    <scope>NUCLEOTIDE SEQUENCE [LARGE SCALE GENOMIC DNA]</scope>
    <source>
        <strain evidence="3">JCM 31319</strain>
    </source>
</reference>
<gene>
    <name evidence="2" type="ORF">ACFQ2O_12305</name>
</gene>
<feature type="transmembrane region" description="Helical" evidence="1">
    <location>
        <begin position="12"/>
        <end position="33"/>
    </location>
</feature>
<accession>A0ABW3SQ89</accession>
<proteinExistence type="predicted"/>
<organism evidence="2 3">
    <name type="scientific">Pontibacter rugosus</name>
    <dbReference type="NCBI Taxonomy" id="1745966"/>
    <lineage>
        <taxon>Bacteria</taxon>
        <taxon>Pseudomonadati</taxon>
        <taxon>Bacteroidota</taxon>
        <taxon>Cytophagia</taxon>
        <taxon>Cytophagales</taxon>
        <taxon>Hymenobacteraceae</taxon>
        <taxon>Pontibacter</taxon>
    </lineage>
</organism>
<protein>
    <submittedName>
        <fullName evidence="2">Uncharacterized protein</fullName>
    </submittedName>
</protein>
<feature type="transmembrane region" description="Helical" evidence="1">
    <location>
        <begin position="39"/>
        <end position="64"/>
    </location>
</feature>
<evidence type="ECO:0000256" key="1">
    <source>
        <dbReference type="SAM" id="Phobius"/>
    </source>
</evidence>
<keyword evidence="1" id="KW-1133">Transmembrane helix</keyword>
<dbReference type="EMBL" id="JBHTLD010000107">
    <property type="protein sequence ID" value="MFD1186989.1"/>
    <property type="molecule type" value="Genomic_DNA"/>
</dbReference>
<comment type="caution">
    <text evidence="2">The sequence shown here is derived from an EMBL/GenBank/DDBJ whole genome shotgun (WGS) entry which is preliminary data.</text>
</comment>
<name>A0ABW3SQ89_9BACT</name>
<evidence type="ECO:0000313" key="2">
    <source>
        <dbReference type="EMBL" id="MFD1186989.1"/>
    </source>
</evidence>